<sequence>MNRTVKQAAQVLGTTEAALRHHLRTTHALNRDGTLAARHIGGGKLLMDPRVTQLLRPNRAPITKHYAVLMVTEAGIDWLANQLGIAITHVPSKESA</sequence>
<name>A0A6M3JAN8_9ZZZZ</name>
<accession>A0A6M3JAN8</accession>
<evidence type="ECO:0000313" key="1">
    <source>
        <dbReference type="EMBL" id="QJA66071.1"/>
    </source>
</evidence>
<dbReference type="AlphaFoldDB" id="A0A6M3JAN8"/>
<gene>
    <name evidence="1" type="ORF">MM415B00367_0048</name>
</gene>
<reference evidence="1" key="1">
    <citation type="submission" date="2020-03" db="EMBL/GenBank/DDBJ databases">
        <title>The deep terrestrial virosphere.</title>
        <authorList>
            <person name="Holmfeldt K."/>
            <person name="Nilsson E."/>
            <person name="Simone D."/>
            <person name="Lopez-Fernandez M."/>
            <person name="Wu X."/>
            <person name="de Brujin I."/>
            <person name="Lundin D."/>
            <person name="Andersson A."/>
            <person name="Bertilsson S."/>
            <person name="Dopson M."/>
        </authorList>
    </citation>
    <scope>NUCLEOTIDE SEQUENCE</scope>
    <source>
        <strain evidence="1">MM415B00367</strain>
    </source>
</reference>
<protein>
    <recommendedName>
        <fullName evidence="2">Antirepressor protein C-terminal domain-containing protein</fullName>
    </recommendedName>
</protein>
<evidence type="ECO:0008006" key="2">
    <source>
        <dbReference type="Google" id="ProtNLM"/>
    </source>
</evidence>
<proteinExistence type="predicted"/>
<organism evidence="1">
    <name type="scientific">viral metagenome</name>
    <dbReference type="NCBI Taxonomy" id="1070528"/>
    <lineage>
        <taxon>unclassified sequences</taxon>
        <taxon>metagenomes</taxon>
        <taxon>organismal metagenomes</taxon>
    </lineage>
</organism>
<dbReference type="EMBL" id="MT141548">
    <property type="protein sequence ID" value="QJA66071.1"/>
    <property type="molecule type" value="Genomic_DNA"/>
</dbReference>